<evidence type="ECO:0000256" key="2">
    <source>
        <dbReference type="ARBA" id="ARBA00009272"/>
    </source>
</evidence>
<keyword evidence="6" id="KW-0282">Flagellum</keyword>
<reference evidence="6" key="1">
    <citation type="journal article" date="2020" name="Biotechnol. Biofuels">
        <title>New insights from the biogas microbiome by comprehensive genome-resolved metagenomics of nearly 1600 species originating from multiple anaerobic digesters.</title>
        <authorList>
            <person name="Campanaro S."/>
            <person name="Treu L."/>
            <person name="Rodriguez-R L.M."/>
            <person name="Kovalovszki A."/>
            <person name="Ziels R.M."/>
            <person name="Maus I."/>
            <person name="Zhu X."/>
            <person name="Kougias P.G."/>
            <person name="Basile A."/>
            <person name="Luo G."/>
            <person name="Schluter A."/>
            <person name="Konstantinidis K.T."/>
            <person name="Angelidaki I."/>
        </authorList>
    </citation>
    <scope>NUCLEOTIDE SEQUENCE</scope>
    <source>
        <strain evidence="6">AS06rmzACSIP_7</strain>
    </source>
</reference>
<dbReference type="PRINTS" id="PR01006">
    <property type="entry name" value="FLGHOOKFLIE"/>
</dbReference>
<evidence type="ECO:0000313" key="6">
    <source>
        <dbReference type="EMBL" id="NLW34871.1"/>
    </source>
</evidence>
<dbReference type="PANTHER" id="PTHR34653:SF1">
    <property type="entry name" value="FLAGELLAR HOOK-BASAL BODY COMPLEX PROTEIN FLIE"/>
    <property type="match status" value="1"/>
</dbReference>
<dbReference type="HAMAP" id="MF_00724">
    <property type="entry name" value="FliE"/>
    <property type="match status" value="1"/>
</dbReference>
<gene>
    <name evidence="4 6" type="primary">fliE</name>
    <name evidence="6" type="ORF">GXY80_05230</name>
</gene>
<evidence type="ECO:0000256" key="1">
    <source>
        <dbReference type="ARBA" id="ARBA00004117"/>
    </source>
</evidence>
<dbReference type="Proteomes" id="UP000777265">
    <property type="component" value="Unassembled WGS sequence"/>
</dbReference>
<dbReference type="Pfam" id="PF02049">
    <property type="entry name" value="FliE"/>
    <property type="match status" value="1"/>
</dbReference>
<sequence>MKIESTLNFRNMYENKGVSARFENKDVSAPKDKSSFGDILKDSIQKVGELEKQADTEVEKLAKMESQDIHSTMIAIEKADIGFQLMMQVRNKIINAYEEMMRIQV</sequence>
<comment type="subcellular location">
    <subcellularLocation>
        <location evidence="1 4">Bacterial flagellum basal body</location>
    </subcellularLocation>
</comment>
<dbReference type="GO" id="GO:0005198">
    <property type="term" value="F:structural molecule activity"/>
    <property type="evidence" value="ECO:0007669"/>
    <property type="project" value="UniProtKB-UniRule"/>
</dbReference>
<dbReference type="EMBL" id="JAAYEE010000089">
    <property type="protein sequence ID" value="NLW34871.1"/>
    <property type="molecule type" value="Genomic_DNA"/>
</dbReference>
<dbReference type="PANTHER" id="PTHR34653">
    <property type="match status" value="1"/>
</dbReference>
<evidence type="ECO:0000313" key="7">
    <source>
        <dbReference type="Proteomes" id="UP000777265"/>
    </source>
</evidence>
<reference evidence="6" key="2">
    <citation type="submission" date="2020-01" db="EMBL/GenBank/DDBJ databases">
        <authorList>
            <person name="Campanaro S."/>
        </authorList>
    </citation>
    <scope>NUCLEOTIDE SEQUENCE</scope>
    <source>
        <strain evidence="6">AS06rmzACSIP_7</strain>
    </source>
</reference>
<keyword evidence="6" id="KW-0966">Cell projection</keyword>
<comment type="similarity">
    <text evidence="2 4">Belongs to the FliE family.</text>
</comment>
<proteinExistence type="inferred from homology"/>
<dbReference type="AlphaFoldDB" id="A0A351U6D8"/>
<dbReference type="GO" id="GO:0071973">
    <property type="term" value="P:bacterial-type flagellum-dependent cell motility"/>
    <property type="evidence" value="ECO:0007669"/>
    <property type="project" value="InterPro"/>
</dbReference>
<dbReference type="STRING" id="909663.GCA_000512235_02358"/>
<organism evidence="6 7">
    <name type="scientific">Syntrophorhabdus aromaticivorans</name>
    <dbReference type="NCBI Taxonomy" id="328301"/>
    <lineage>
        <taxon>Bacteria</taxon>
        <taxon>Pseudomonadati</taxon>
        <taxon>Thermodesulfobacteriota</taxon>
        <taxon>Syntrophorhabdia</taxon>
        <taxon>Syntrophorhabdales</taxon>
        <taxon>Syntrophorhabdaceae</taxon>
        <taxon>Syntrophorhabdus</taxon>
    </lineage>
</organism>
<dbReference type="NCBIfam" id="TIGR00205">
    <property type="entry name" value="fliE"/>
    <property type="match status" value="1"/>
</dbReference>
<evidence type="ECO:0000256" key="4">
    <source>
        <dbReference type="HAMAP-Rule" id="MF_00724"/>
    </source>
</evidence>
<name>A0A351U6D8_9BACT</name>
<accession>A0A351U6D8</accession>
<evidence type="ECO:0000256" key="3">
    <source>
        <dbReference type="ARBA" id="ARBA00023143"/>
    </source>
</evidence>
<dbReference type="InterPro" id="IPR001624">
    <property type="entry name" value="FliE"/>
</dbReference>
<dbReference type="GO" id="GO:0003774">
    <property type="term" value="F:cytoskeletal motor activity"/>
    <property type="evidence" value="ECO:0007669"/>
    <property type="project" value="InterPro"/>
</dbReference>
<protein>
    <recommendedName>
        <fullName evidence="4 5">Flagellar hook-basal body complex protein FliE</fullName>
    </recommendedName>
</protein>
<dbReference type="GO" id="GO:0009425">
    <property type="term" value="C:bacterial-type flagellum basal body"/>
    <property type="evidence" value="ECO:0007669"/>
    <property type="project" value="UniProtKB-SubCell"/>
</dbReference>
<keyword evidence="6" id="KW-0969">Cilium</keyword>
<evidence type="ECO:0000256" key="5">
    <source>
        <dbReference type="NCBIfam" id="TIGR00205"/>
    </source>
</evidence>
<keyword evidence="3 4" id="KW-0975">Bacterial flagellum</keyword>
<comment type="caution">
    <text evidence="6">The sequence shown here is derived from an EMBL/GenBank/DDBJ whole genome shotgun (WGS) entry which is preliminary data.</text>
</comment>